<dbReference type="Gene3D" id="3.30.1370.220">
    <property type="match status" value="1"/>
</dbReference>
<dbReference type="Gene3D" id="3.40.50.11790">
    <property type="match status" value="1"/>
</dbReference>
<organism evidence="1">
    <name type="scientific">marine sediment metagenome</name>
    <dbReference type="NCBI Taxonomy" id="412755"/>
    <lineage>
        <taxon>unclassified sequences</taxon>
        <taxon>metagenomes</taxon>
        <taxon>ecological metagenomes</taxon>
    </lineage>
</organism>
<proteinExistence type="predicted"/>
<sequence>MGVRPATFQSGGLATQHYLPGAYSRIDFIKGSGGLVSINNGVVVGDARGGKPNELLWFGSATAAAETLRAGKLLDAIKHAFSPGGGFVPQKIATWRVNPGTQSSHDYKKGANTMIEGKSKDYGLHTNQIKTKLEAGSSSGKKLTIKFMSNDDEIWDDVEKESFEIQYTGAGSASTMNITKTQLDTTCTGAGSDDLVMLFSVFDTIEDIVNYINDQATYTCTLKTSVPLDPSTELDSVSAEDIKTSAYTALSDLQALIDAMNESAWAEANYYAAATTRDVPDDEASWVYFTAAIDGAYTSTEWGISLSLMEQEDVQFISSPSEDASVHALIKTHCKKMNGTTGKNERQFILGGAAGETVAQTATRAGNLTSDAGILKYPGFKHYDFNDLTKTKTWSPAYYAAKILGMIVSLSIQEPITNKSVDVLEWEKVLTITEAETLVKAGVSCGIMNRSGRKVNARGVTTFQGNLLQRNEFSMMRISLFASKDLRTAVEQSFIGKAMSNTLLGKVDAIVVGKLSQYSDMGLFNGNPPYWGFRKTVVGDIVEIDYDANLTPPTNFLFVTSHFHVFASVS</sequence>
<dbReference type="EMBL" id="LAZR01010197">
    <property type="protein sequence ID" value="KKM68279.1"/>
    <property type="molecule type" value="Genomic_DNA"/>
</dbReference>
<evidence type="ECO:0000313" key="1">
    <source>
        <dbReference type="EMBL" id="KKM68279.1"/>
    </source>
</evidence>
<gene>
    <name evidence="1" type="ORF">LCGC14_1462440</name>
</gene>
<comment type="caution">
    <text evidence="1">The sequence shown here is derived from an EMBL/GenBank/DDBJ whole genome shotgun (WGS) entry which is preliminary data.</text>
</comment>
<name>A0A0F9JER1_9ZZZZ</name>
<accession>A0A0F9JER1</accession>
<reference evidence="1" key="1">
    <citation type="journal article" date="2015" name="Nature">
        <title>Complex archaea that bridge the gap between prokaryotes and eukaryotes.</title>
        <authorList>
            <person name="Spang A."/>
            <person name="Saw J.H."/>
            <person name="Jorgensen S.L."/>
            <person name="Zaremba-Niedzwiedzka K."/>
            <person name="Martijn J."/>
            <person name="Lind A.E."/>
            <person name="van Eijk R."/>
            <person name="Schleper C."/>
            <person name="Guy L."/>
            <person name="Ettema T.J."/>
        </authorList>
    </citation>
    <scope>NUCLEOTIDE SEQUENCE</scope>
</reference>
<dbReference type="AlphaFoldDB" id="A0A0F9JER1"/>
<protein>
    <submittedName>
        <fullName evidence="1">Uncharacterized protein</fullName>
    </submittedName>
</protein>